<keyword evidence="1" id="KW-0560">Oxidoreductase</keyword>
<dbReference type="EMBL" id="JALHLF010000012">
    <property type="protein sequence ID" value="MCJ2182161.1"/>
    <property type="molecule type" value="Genomic_DNA"/>
</dbReference>
<reference evidence="3" key="1">
    <citation type="submission" date="2022-03" db="EMBL/GenBank/DDBJ databases">
        <title>Identification of a novel bacterium isolated from mangrove sediments.</title>
        <authorList>
            <person name="Pan X."/>
        </authorList>
    </citation>
    <scope>NUCLEOTIDE SEQUENCE</scope>
    <source>
        <strain evidence="3">B1949</strain>
    </source>
</reference>
<sequence>MTHEAGMAAAVRQDAGARDYAATSYWLETAGETLTPRRALAGDITVDVAILGAGFSALWTALHLLRLEPGLDIALVERDVAGFGASGRNGGWCSPRFPLDADVMARRFGGPVARRTLLALEDAVERIGATCEEERIEAHFRKTGLLNLARSERQMGLLVKARATAQALGFGEDARLLDADEAFARVHATKVHGGLLSSAGAAVHPGRLVRGLARAVERRGAVIYEQTRVLRCGPGENPVLETDRGTVRARRAVVMAGEAYLPQQPGWQRALVPMSSMIVLTEPLSPAIWDAIGWTHGESLCSQVNIKNYLTRTHDGRILFGSRGAPYLFGSATPEAATRNEAIFAWMRQTARAWWPVLENVEFTHAWGGYLGVPRDWLPTVAFDEGTRIAALHGYTGRGVSTSELAGRLMAARLLGRETGLEDLPFHTRAGPRWEPEPLRWAGIRYVNNAFTRMDAADERGGHAPFDARFAKSLGGQK</sequence>
<dbReference type="PANTHER" id="PTHR13847">
    <property type="entry name" value="SARCOSINE DEHYDROGENASE-RELATED"/>
    <property type="match status" value="1"/>
</dbReference>
<dbReference type="Proteomes" id="UP001162881">
    <property type="component" value="Unassembled WGS sequence"/>
</dbReference>
<dbReference type="PANTHER" id="PTHR13847:SF285">
    <property type="entry name" value="FAD DEPENDENT OXIDOREDUCTASE DOMAIN-CONTAINING PROTEIN"/>
    <property type="match status" value="1"/>
</dbReference>
<gene>
    <name evidence="3" type="ORF">MTR62_05525</name>
</gene>
<organism evidence="3 4">
    <name type="scientific">Novosphingobium organovorum</name>
    <dbReference type="NCBI Taxonomy" id="2930092"/>
    <lineage>
        <taxon>Bacteria</taxon>
        <taxon>Pseudomonadati</taxon>
        <taxon>Pseudomonadota</taxon>
        <taxon>Alphaproteobacteria</taxon>
        <taxon>Sphingomonadales</taxon>
        <taxon>Sphingomonadaceae</taxon>
        <taxon>Novosphingobium</taxon>
    </lineage>
</organism>
<evidence type="ECO:0000256" key="1">
    <source>
        <dbReference type="ARBA" id="ARBA00023002"/>
    </source>
</evidence>
<evidence type="ECO:0000259" key="2">
    <source>
        <dbReference type="Pfam" id="PF01266"/>
    </source>
</evidence>
<dbReference type="Gene3D" id="3.30.9.10">
    <property type="entry name" value="D-Amino Acid Oxidase, subunit A, domain 2"/>
    <property type="match status" value="1"/>
</dbReference>
<evidence type="ECO:0000313" key="4">
    <source>
        <dbReference type="Proteomes" id="UP001162881"/>
    </source>
</evidence>
<evidence type="ECO:0000313" key="3">
    <source>
        <dbReference type="EMBL" id="MCJ2182161.1"/>
    </source>
</evidence>
<dbReference type="InterPro" id="IPR006076">
    <property type="entry name" value="FAD-dep_OxRdtase"/>
</dbReference>
<feature type="domain" description="FAD dependent oxidoreductase" evidence="2">
    <location>
        <begin position="47"/>
        <end position="413"/>
    </location>
</feature>
<accession>A0ABT0BBG8</accession>
<dbReference type="InterPro" id="IPR036188">
    <property type="entry name" value="FAD/NAD-bd_sf"/>
</dbReference>
<name>A0ABT0BBG8_9SPHN</name>
<dbReference type="SUPFAM" id="SSF51905">
    <property type="entry name" value="FAD/NAD(P)-binding domain"/>
    <property type="match status" value="1"/>
</dbReference>
<dbReference type="Pfam" id="PF01266">
    <property type="entry name" value="DAO"/>
    <property type="match status" value="1"/>
</dbReference>
<dbReference type="RefSeq" id="WP_244017803.1">
    <property type="nucleotide sequence ID" value="NZ_JALHLF010000012.1"/>
</dbReference>
<comment type="caution">
    <text evidence="3">The sequence shown here is derived from an EMBL/GenBank/DDBJ whole genome shotgun (WGS) entry which is preliminary data.</text>
</comment>
<keyword evidence="4" id="KW-1185">Reference proteome</keyword>
<dbReference type="Gene3D" id="3.50.50.60">
    <property type="entry name" value="FAD/NAD(P)-binding domain"/>
    <property type="match status" value="1"/>
</dbReference>
<proteinExistence type="predicted"/>
<protein>
    <submittedName>
        <fullName evidence="3">FAD-binding oxidoreductase</fullName>
    </submittedName>
</protein>